<keyword evidence="3" id="KW-1185">Reference proteome</keyword>
<reference evidence="3" key="1">
    <citation type="submission" date="2016-10" db="EMBL/GenBank/DDBJ databases">
        <authorList>
            <person name="Varghese N."/>
            <person name="Submissions S."/>
        </authorList>
    </citation>
    <scope>NUCLEOTIDE SEQUENCE [LARGE SCALE GENOMIC DNA]</scope>
    <source>
        <strain evidence="3">DSM 19110</strain>
    </source>
</reference>
<gene>
    <name evidence="2" type="ORF">SAMN05421820_101805</name>
</gene>
<sequence>MDRIINITLISCVIILITILTFEFLNSKEGLAGRFPYPLITSICALYFIKMKRARLIQQNLEQKD</sequence>
<dbReference type="EMBL" id="FNGY01000001">
    <property type="protein sequence ID" value="SDL58044.1"/>
    <property type="molecule type" value="Genomic_DNA"/>
</dbReference>
<dbReference type="Proteomes" id="UP000183200">
    <property type="component" value="Unassembled WGS sequence"/>
</dbReference>
<evidence type="ECO:0000313" key="3">
    <source>
        <dbReference type="Proteomes" id="UP000183200"/>
    </source>
</evidence>
<keyword evidence="1" id="KW-1133">Transmembrane helix</keyword>
<evidence type="ECO:0000313" key="2">
    <source>
        <dbReference type="EMBL" id="SDL58044.1"/>
    </source>
</evidence>
<dbReference type="AlphaFoldDB" id="A0A1G9L835"/>
<evidence type="ECO:0000256" key="1">
    <source>
        <dbReference type="SAM" id="Phobius"/>
    </source>
</evidence>
<feature type="transmembrane region" description="Helical" evidence="1">
    <location>
        <begin position="31"/>
        <end position="49"/>
    </location>
</feature>
<proteinExistence type="predicted"/>
<organism evidence="2 3">
    <name type="scientific">Pedobacter steynii</name>
    <dbReference type="NCBI Taxonomy" id="430522"/>
    <lineage>
        <taxon>Bacteria</taxon>
        <taxon>Pseudomonadati</taxon>
        <taxon>Bacteroidota</taxon>
        <taxon>Sphingobacteriia</taxon>
        <taxon>Sphingobacteriales</taxon>
        <taxon>Sphingobacteriaceae</taxon>
        <taxon>Pedobacter</taxon>
    </lineage>
</organism>
<protein>
    <submittedName>
        <fullName evidence="2">Uncharacterized protein</fullName>
    </submittedName>
</protein>
<feature type="transmembrane region" description="Helical" evidence="1">
    <location>
        <begin position="7"/>
        <end position="25"/>
    </location>
</feature>
<name>A0A1G9L835_9SPHI</name>
<keyword evidence="1" id="KW-0472">Membrane</keyword>
<keyword evidence="1" id="KW-0812">Transmembrane</keyword>
<accession>A0A1G9L835</accession>